<name>A0A831LNP4_9BACT</name>
<dbReference type="AlphaFoldDB" id="A0A831LNP4"/>
<evidence type="ECO:0000313" key="2">
    <source>
        <dbReference type="EMBL" id="HDR52680.1"/>
    </source>
</evidence>
<reference evidence="2" key="1">
    <citation type="journal article" date="2020" name="mSystems">
        <title>Genome- and Community-Level Interaction Insights into Carbon Utilization and Element Cycling Functions of Hydrothermarchaeota in Hydrothermal Sediment.</title>
        <authorList>
            <person name="Zhou Z."/>
            <person name="Liu Y."/>
            <person name="Xu W."/>
            <person name="Pan J."/>
            <person name="Luo Z.H."/>
            <person name="Li M."/>
        </authorList>
    </citation>
    <scope>NUCLEOTIDE SEQUENCE [LARGE SCALE GENOMIC DNA]</scope>
    <source>
        <strain evidence="2">SpSt-1217</strain>
    </source>
</reference>
<dbReference type="InterPro" id="IPR007160">
    <property type="entry name" value="DUF362"/>
</dbReference>
<feature type="domain" description="DUF362" evidence="1">
    <location>
        <begin position="151"/>
        <end position="371"/>
    </location>
</feature>
<comment type="caution">
    <text evidence="2">The sequence shown here is derived from an EMBL/GenBank/DDBJ whole genome shotgun (WGS) entry which is preliminary data.</text>
</comment>
<dbReference type="Pfam" id="PF04015">
    <property type="entry name" value="DUF362"/>
    <property type="match status" value="1"/>
</dbReference>
<dbReference type="Proteomes" id="UP000886047">
    <property type="component" value="Unassembled WGS sequence"/>
</dbReference>
<accession>A0A831LNP4</accession>
<organism evidence="2">
    <name type="scientific">Mariniphaga anaerophila</name>
    <dbReference type="NCBI Taxonomy" id="1484053"/>
    <lineage>
        <taxon>Bacteria</taxon>
        <taxon>Pseudomonadati</taxon>
        <taxon>Bacteroidota</taxon>
        <taxon>Bacteroidia</taxon>
        <taxon>Marinilabiliales</taxon>
        <taxon>Prolixibacteraceae</taxon>
        <taxon>Mariniphaga</taxon>
    </lineage>
</organism>
<proteinExistence type="predicted"/>
<dbReference type="EMBL" id="DSDK01000778">
    <property type="protein sequence ID" value="HDR52680.1"/>
    <property type="molecule type" value="Genomic_DNA"/>
</dbReference>
<evidence type="ECO:0000259" key="1">
    <source>
        <dbReference type="Pfam" id="PF04015"/>
    </source>
</evidence>
<gene>
    <name evidence="2" type="ORF">ENN90_13860</name>
</gene>
<protein>
    <submittedName>
        <fullName evidence="2">DUF362 domain-containing protein</fullName>
    </submittedName>
</protein>
<sequence>MTILSEGKSSQKNKPKNIPRRTFVSTVLSGAVSTVVLNNPSTVLAMNYLKEDDLNFLAPEGPNKPMGRGKGIFLGRVAWVHKPEACTWNGTEGFWWEDKWNNQQFISEMFSKTIHTVSGKETDKKAWKAIFTSFNETHGKGKKDYRKGEKIALKVNMNNDRRSYDDTAWINSSPHVVNAVLESLINHAGILPENITVFDSSRYFTPHFYDSIHNAFPKVKMVDGYGGLPGREKALWTPAQVTYANMNRCGTSVATCAIEASYLINMYIAKGHPFSGVTLSGKNHYGTIDGREHAMIKSYNTGYGTYNPIVEVMGHRDMGGKTLLNVCDMLYGCYHSDSIPIKWNMEPFNGHWPSSLLVSQDAVANDSVATDFLTTEFGPRTDIPKGVNTGYKVDMRNCDSVLHEAALADNPPSGSVYAPHGDGIRLQSLGVHEHWNNPKEKLYSRNLGAGEGIELMKC</sequence>